<evidence type="ECO:0000313" key="3">
    <source>
        <dbReference type="EMBL" id="CEL99497.1"/>
    </source>
</evidence>
<proteinExistence type="predicted"/>
<dbReference type="OMA" id="PNINNED"/>
<sequence length="1214" mass="129597">MPLGHMPHDGARALSSRPPAQSKTTPIHFGDNRPLVTRAATEFPKVLLHEEATNLQDTITVAQPLDALSPLPPPPQIDAADTAIHQTPPPTRLAESAGDHRDHRFSINTLSSSHSRHKYERAMHELEEEVESIRSQRASAMAIVERLSEHSQNSAKRDEGLRSLREERRMRASDAPAPSAPRRSLQAHQKLREDMRIPLKAKAAARETASTTAKPVTAPRLAKTAPFPVHTPPTNKRQPSLPPAPANTPNISRSRTLAKPIPQRMQPPLSVVKSRSAPLVPKKQHRHDEDERLVFSFGSTLKESSGHGGHKVTAPARNRHASAPVTPKPTLLGGGREILRPSRTGLSRHTPSPRPIAPPKTKTAHPAVPRLTSAKMTRDRTPTSTPRRERSAVTAVGAASKSRSMPLGRGKRLPGSASVSRSQTPTPRSTSSQRIRNAAPKKRTIAAQPSSKSAAPPLSRPASRPASHLPSASLSRTPSRSPPVTPPKGNKTKAVKGKSRSPPPAPRMPRLTDARSNNLTPRSTPRSVTPSSGKGSRIPSRSPKGDPRKVARAAKKSPLPGRRSPGGVTPPSASLTPRSEMLTPRKAPQAVVKKKKAVSVKKRATPSPPRRDRSVTPRSDRSRRSATPPGSARSANKAAAGKASRLKAAVTKGKVPLWPPAPEKPKPVVQSVGVGDWTPSVQQGVQVLPGGAYAYSQTMPVWAHTHMGGSNSPKGRISPKGGRKSLRGPLQGSPAQSNKGRREPEIPRGTVVSEKGKFPSFSKGKTETADADADGPVAQEIECALNPQTQPSSIASTPVTSAAFSPASGPVRPPPSSVPPLYIGPPPLSPVPSAHFGPGRPLTPPYFPPSPPMHSVRPPFPAPPGTPPPVFTPTMPIRMPLPPGTMTPPPSRVQPPPFPPPPSPGPVRAQSAPIRTRLVNVSSPTLTPPRQPPLPSPSRSPSPLVARVSLAAAKANPLNKLTHSPAGAPVLVQRPVTPKLMQYTTNVHPYGSMRPPLLLSPPRPSTPTPIVSFPPSTGALVPMHHHPGPFTPPTFRMAHPPHIPLPSPIGTPPPALVRPLPPGIAGIATPPRLPAMPGAPAMGPNAGAFAPSPVRLRAPRPMIEPVAEPFYQGTQNILKQNLIRKPEPRPQTLEVPVGDCGPHVVPNVRIHRQGMPQRVEQLGSMHEYEGRRTPKQERTRSTTSLRQERRTQDPIQVAVDGGCRLAVSRCLGLR</sequence>
<accession>A0A0G4EQ20</accession>
<feature type="compositionally biased region" description="Basic and acidic residues" evidence="2">
    <location>
        <begin position="376"/>
        <end position="391"/>
    </location>
</feature>
<feature type="region of interest" description="Disordered" evidence="2">
    <location>
        <begin position="225"/>
        <end position="671"/>
    </location>
</feature>
<protein>
    <submittedName>
        <fullName evidence="3">Uncharacterized protein</fullName>
    </submittedName>
</protein>
<feature type="compositionally biased region" description="Low complexity" evidence="2">
    <location>
        <begin position="173"/>
        <end position="184"/>
    </location>
</feature>
<feature type="compositionally biased region" description="Basic residues" evidence="2">
    <location>
        <begin position="592"/>
        <end position="604"/>
    </location>
</feature>
<keyword evidence="1" id="KW-0175">Coiled coil</keyword>
<gene>
    <name evidence="3" type="ORF">Vbra_20637</name>
</gene>
<feature type="compositionally biased region" description="Low complexity" evidence="2">
    <location>
        <begin position="446"/>
        <end position="479"/>
    </location>
</feature>
<organism evidence="3 4">
    <name type="scientific">Vitrella brassicaformis (strain CCMP3155)</name>
    <dbReference type="NCBI Taxonomy" id="1169540"/>
    <lineage>
        <taxon>Eukaryota</taxon>
        <taxon>Sar</taxon>
        <taxon>Alveolata</taxon>
        <taxon>Colpodellida</taxon>
        <taxon>Vitrellaceae</taxon>
        <taxon>Vitrella</taxon>
    </lineage>
</organism>
<dbReference type="InParanoid" id="A0A0G4EQ20"/>
<dbReference type="AlphaFoldDB" id="A0A0G4EQ20"/>
<evidence type="ECO:0000256" key="1">
    <source>
        <dbReference type="SAM" id="Coils"/>
    </source>
</evidence>
<feature type="compositionally biased region" description="Low complexity" evidence="2">
    <location>
        <begin position="420"/>
        <end position="434"/>
    </location>
</feature>
<reference evidence="3 4" key="1">
    <citation type="submission" date="2014-11" db="EMBL/GenBank/DDBJ databases">
        <authorList>
            <person name="Zhu J."/>
            <person name="Qi W."/>
            <person name="Song R."/>
        </authorList>
    </citation>
    <scope>NUCLEOTIDE SEQUENCE [LARGE SCALE GENOMIC DNA]</scope>
</reference>
<feature type="compositionally biased region" description="Basic and acidic residues" evidence="2">
    <location>
        <begin position="155"/>
        <end position="172"/>
    </location>
</feature>
<evidence type="ECO:0000256" key="2">
    <source>
        <dbReference type="SAM" id="MobiDB-lite"/>
    </source>
</evidence>
<name>A0A0G4EQ20_VITBC</name>
<feature type="compositionally biased region" description="Low complexity" evidence="2">
    <location>
        <begin position="630"/>
        <end position="649"/>
    </location>
</feature>
<feature type="compositionally biased region" description="Basic and acidic residues" evidence="2">
    <location>
        <begin position="609"/>
        <end position="623"/>
    </location>
</feature>
<dbReference type="EMBL" id="CDMY01000282">
    <property type="protein sequence ID" value="CEL99497.1"/>
    <property type="molecule type" value="Genomic_DNA"/>
</dbReference>
<feature type="compositionally biased region" description="Basic residues" evidence="2">
    <location>
        <begin position="490"/>
        <end position="499"/>
    </location>
</feature>
<keyword evidence="4" id="KW-1185">Reference proteome</keyword>
<feature type="compositionally biased region" description="Basic and acidic residues" evidence="2">
    <location>
        <begin position="1166"/>
        <end position="1192"/>
    </location>
</feature>
<feature type="region of interest" description="Disordered" evidence="2">
    <location>
        <begin position="1"/>
        <end position="33"/>
    </location>
</feature>
<feature type="coiled-coil region" evidence="1">
    <location>
        <begin position="116"/>
        <end position="143"/>
    </location>
</feature>
<dbReference type="Proteomes" id="UP000041254">
    <property type="component" value="Unassembled WGS sequence"/>
</dbReference>
<evidence type="ECO:0000313" key="4">
    <source>
        <dbReference type="Proteomes" id="UP000041254"/>
    </source>
</evidence>
<feature type="compositionally biased region" description="Pro residues" evidence="2">
    <location>
        <begin position="811"/>
        <end position="830"/>
    </location>
</feature>
<feature type="region of interest" description="Disordered" evidence="2">
    <location>
        <begin position="1163"/>
        <end position="1193"/>
    </location>
</feature>
<feature type="region of interest" description="Disordered" evidence="2">
    <location>
        <begin position="146"/>
        <end position="188"/>
    </location>
</feature>
<feature type="compositionally biased region" description="Pro residues" evidence="2">
    <location>
        <begin position="879"/>
        <end position="905"/>
    </location>
</feature>
<feature type="region of interest" description="Disordered" evidence="2">
    <location>
        <begin position="705"/>
        <end position="943"/>
    </location>
</feature>
<dbReference type="VEuPathDB" id="CryptoDB:Vbra_20637"/>
<feature type="compositionally biased region" description="Pro residues" evidence="2">
    <location>
        <begin position="926"/>
        <end position="940"/>
    </location>
</feature>
<feature type="compositionally biased region" description="Low complexity" evidence="2">
    <location>
        <begin position="520"/>
        <end position="532"/>
    </location>
</feature>
<feature type="compositionally biased region" description="Basic and acidic residues" evidence="2">
    <location>
        <begin position="1"/>
        <end position="11"/>
    </location>
</feature>
<feature type="compositionally biased region" description="Polar residues" evidence="2">
    <location>
        <begin position="786"/>
        <end position="803"/>
    </location>
</feature>
<feature type="compositionally biased region" description="Pro residues" evidence="2">
    <location>
        <begin position="841"/>
        <end position="871"/>
    </location>
</feature>